<dbReference type="Proteomes" id="UP000030685">
    <property type="component" value="Unassembled WGS sequence"/>
</dbReference>
<sequence>MMLGQGDDSTIPGARHLHVRTWHARRRKQKHPSRSETGERRQLYGPARYSRQGSPGPPDRRRYRAPFWPAGGDTVGVRDDERLPLHWYAPRYDPPDAYECQDRVPKETAMAASRCLTQRAAMCASVCMYGLQGAGKNVRSGGAGSCEGPGPPTLMARRSRANATLIAWNTVPAEMAQAELRLEQLSEETLKGAESRDWLE</sequence>
<evidence type="ECO:0000256" key="1">
    <source>
        <dbReference type="SAM" id="MobiDB-lite"/>
    </source>
</evidence>
<feature type="compositionally biased region" description="Basic and acidic residues" evidence="1">
    <location>
        <begin position="33"/>
        <end position="42"/>
    </location>
</feature>
<reference evidence="2" key="1">
    <citation type="submission" date="2011-11" db="EMBL/GenBank/DDBJ databases">
        <title>The Genome Sequence of Fusarium oxysporum II5.</title>
        <authorList>
            <consortium name="The Broad Institute Genome Sequencing Platform"/>
            <person name="Ma L.-J."/>
            <person name="Gale L.R."/>
            <person name="Schwartz D.C."/>
            <person name="Zhou S."/>
            <person name="Corby-Kistler H."/>
            <person name="Young S.K."/>
            <person name="Zeng Q."/>
            <person name="Gargeya S."/>
            <person name="Fitzgerald M."/>
            <person name="Haas B."/>
            <person name="Abouelleil A."/>
            <person name="Alvarado L."/>
            <person name="Arachchi H.M."/>
            <person name="Berlin A."/>
            <person name="Brown A."/>
            <person name="Chapman S.B."/>
            <person name="Chen Z."/>
            <person name="Dunbar C."/>
            <person name="Freedman E."/>
            <person name="Gearin G."/>
            <person name="Goldberg J."/>
            <person name="Griggs A."/>
            <person name="Gujja S."/>
            <person name="Heiman D."/>
            <person name="Howarth C."/>
            <person name="Larson L."/>
            <person name="Lui A."/>
            <person name="MacDonald P.J.P."/>
            <person name="Montmayeur A."/>
            <person name="Murphy C."/>
            <person name="Neiman D."/>
            <person name="Pearson M."/>
            <person name="Priest M."/>
            <person name="Roberts A."/>
            <person name="Saif S."/>
            <person name="Shea T."/>
            <person name="Shenoy N."/>
            <person name="Sisk P."/>
            <person name="Stolte C."/>
            <person name="Sykes S."/>
            <person name="Wortman J."/>
            <person name="Nusbaum C."/>
            <person name="Birren B."/>
        </authorList>
    </citation>
    <scope>NUCLEOTIDE SEQUENCE [LARGE SCALE GENOMIC DNA]</scope>
    <source>
        <strain evidence="2">54006</strain>
    </source>
</reference>
<dbReference type="AlphaFoldDB" id="X0IMW6"/>
<gene>
    <name evidence="2" type="ORF">FOIG_16525</name>
</gene>
<dbReference type="GeneID" id="42041700"/>
<accession>X0IMW6</accession>
<name>X0IMW6_FUSO5</name>
<dbReference type="EMBL" id="JH658338">
    <property type="protein sequence ID" value="EXL90207.1"/>
    <property type="molecule type" value="Genomic_DNA"/>
</dbReference>
<reference evidence="2" key="2">
    <citation type="submission" date="2012-05" db="EMBL/GenBank/DDBJ databases">
        <title>The Genome Annotation of Fusarium oxysporum II5.</title>
        <authorList>
            <consortium name="The Broad Institute Genomics Platform"/>
            <person name="Ma L.-J."/>
            <person name="Corby-Kistler H."/>
            <person name="Broz K."/>
            <person name="Gale L.R."/>
            <person name="Jonkers W."/>
            <person name="O'Donnell K."/>
            <person name="Ploetz R."/>
            <person name="Steinberg C."/>
            <person name="Schwartz D.C."/>
            <person name="VanEtten H."/>
            <person name="Zhou S."/>
            <person name="Young S.K."/>
            <person name="Zeng Q."/>
            <person name="Gargeya S."/>
            <person name="Fitzgerald M."/>
            <person name="Abouelleil A."/>
            <person name="Alvarado L."/>
            <person name="Chapman S.B."/>
            <person name="Gainer-Dewar J."/>
            <person name="Goldberg J."/>
            <person name="Griggs A."/>
            <person name="Gujja S."/>
            <person name="Hansen M."/>
            <person name="Howarth C."/>
            <person name="Imamovic A."/>
            <person name="Ireland A."/>
            <person name="Larimer J."/>
            <person name="McCowan C."/>
            <person name="Murphy C."/>
            <person name="Pearson M."/>
            <person name="Poon T.W."/>
            <person name="Priest M."/>
            <person name="Roberts A."/>
            <person name="Saif S."/>
            <person name="Shea T."/>
            <person name="Sykes S."/>
            <person name="Wortman J."/>
            <person name="Nusbaum C."/>
            <person name="Birren B."/>
        </authorList>
    </citation>
    <scope>NUCLEOTIDE SEQUENCE</scope>
    <source>
        <strain evidence="2">54006</strain>
    </source>
</reference>
<dbReference type="VEuPathDB" id="FungiDB:FOIG_16525"/>
<organism evidence="2">
    <name type="scientific">Fusarium odoratissimum (strain NRRL 54006)</name>
    <dbReference type="NCBI Taxonomy" id="1089451"/>
    <lineage>
        <taxon>Eukaryota</taxon>
        <taxon>Fungi</taxon>
        <taxon>Dikarya</taxon>
        <taxon>Ascomycota</taxon>
        <taxon>Pezizomycotina</taxon>
        <taxon>Sordariomycetes</taxon>
        <taxon>Hypocreomycetidae</taxon>
        <taxon>Hypocreales</taxon>
        <taxon>Nectriaceae</taxon>
        <taxon>Fusarium</taxon>
        <taxon>Fusarium oxysporum species complex</taxon>
        <taxon>Fusarium oxysporum f. sp. cubense (strain race 4)</taxon>
    </lineage>
</organism>
<evidence type="ECO:0000313" key="2">
    <source>
        <dbReference type="EMBL" id="EXL90207.1"/>
    </source>
</evidence>
<proteinExistence type="predicted"/>
<feature type="compositionally biased region" description="Basic residues" evidence="1">
    <location>
        <begin position="15"/>
        <end position="32"/>
    </location>
</feature>
<feature type="region of interest" description="Disordered" evidence="1">
    <location>
        <begin position="1"/>
        <end position="67"/>
    </location>
</feature>
<dbReference type="HOGENOM" id="CLU_1366307_0_0_1"/>
<dbReference type="RefSeq" id="XP_031052297.1">
    <property type="nucleotide sequence ID" value="XM_031217986.1"/>
</dbReference>
<protein>
    <submittedName>
        <fullName evidence="2">Uncharacterized protein</fullName>
    </submittedName>
</protein>